<sequence>MTDSSGNSAFTRSITNTEGTELTKCTTMDETVKESKLLPLKLLVKGWRPQHQHSNIWLSHPFKLFICKHHLSLTFGTEDQCSHIRSVCRSGVHPSDIRRFIQYQKIEQFIRSRHFVQIQRICGRPHYVWCRLIGHFKKDGLLIRPDKEAGLVICLTLARRRSSSERWTEVQPNRIQVAVTTEPALVCDLSFEVDTGTQKTWKSWN</sequence>
<evidence type="ECO:0000313" key="2">
    <source>
        <dbReference type="Proteomes" id="UP001281761"/>
    </source>
</evidence>
<dbReference type="EMBL" id="JARBJD010000528">
    <property type="protein sequence ID" value="KAK2941272.1"/>
    <property type="molecule type" value="Genomic_DNA"/>
</dbReference>
<name>A0ABQ9WP71_9EUKA</name>
<dbReference type="Proteomes" id="UP001281761">
    <property type="component" value="Unassembled WGS sequence"/>
</dbReference>
<organism evidence="1 2">
    <name type="scientific">Blattamonas nauphoetae</name>
    <dbReference type="NCBI Taxonomy" id="2049346"/>
    <lineage>
        <taxon>Eukaryota</taxon>
        <taxon>Metamonada</taxon>
        <taxon>Preaxostyla</taxon>
        <taxon>Oxymonadida</taxon>
        <taxon>Blattamonas</taxon>
    </lineage>
</organism>
<proteinExistence type="predicted"/>
<reference evidence="1 2" key="1">
    <citation type="journal article" date="2022" name="bioRxiv">
        <title>Genomics of Preaxostyla Flagellates Illuminates Evolutionary Transitions and the Path Towards Mitochondrial Loss.</title>
        <authorList>
            <person name="Novak L.V.F."/>
            <person name="Treitli S.C."/>
            <person name="Pyrih J."/>
            <person name="Halakuc P."/>
            <person name="Pipaliya S.V."/>
            <person name="Vacek V."/>
            <person name="Brzon O."/>
            <person name="Soukal P."/>
            <person name="Eme L."/>
            <person name="Dacks J.B."/>
            <person name="Karnkowska A."/>
            <person name="Elias M."/>
            <person name="Hampl V."/>
        </authorList>
    </citation>
    <scope>NUCLEOTIDE SEQUENCE [LARGE SCALE GENOMIC DNA]</scope>
    <source>
        <strain evidence="1">NAU3</strain>
        <tissue evidence="1">Gut</tissue>
    </source>
</reference>
<gene>
    <name evidence="1" type="ORF">BLNAU_23808</name>
</gene>
<accession>A0ABQ9WP71</accession>
<comment type="caution">
    <text evidence="1">The sequence shown here is derived from an EMBL/GenBank/DDBJ whole genome shotgun (WGS) entry which is preliminary data.</text>
</comment>
<protein>
    <submittedName>
        <fullName evidence="1">Uncharacterized protein</fullName>
    </submittedName>
</protein>
<keyword evidence="2" id="KW-1185">Reference proteome</keyword>
<evidence type="ECO:0000313" key="1">
    <source>
        <dbReference type="EMBL" id="KAK2941272.1"/>
    </source>
</evidence>